<organism evidence="3 4">
    <name type="scientific">Viridibacillus arvi</name>
    <dbReference type="NCBI Taxonomy" id="263475"/>
    <lineage>
        <taxon>Bacteria</taxon>
        <taxon>Bacillati</taxon>
        <taxon>Bacillota</taxon>
        <taxon>Bacilli</taxon>
        <taxon>Bacillales</taxon>
        <taxon>Caryophanaceae</taxon>
        <taxon>Viridibacillus</taxon>
    </lineage>
</organism>
<dbReference type="InterPro" id="IPR037914">
    <property type="entry name" value="SpoVT-AbrB_sf"/>
</dbReference>
<dbReference type="InterPro" id="IPR007159">
    <property type="entry name" value="SpoVT-AbrB_dom"/>
</dbReference>
<dbReference type="GeneID" id="301136412"/>
<dbReference type="OrthoDB" id="9811597at2"/>
<dbReference type="NCBIfam" id="TIGR01439">
    <property type="entry name" value="lp_hng_hel_AbrB"/>
    <property type="match status" value="1"/>
</dbReference>
<dbReference type="EMBL" id="LILB01000005">
    <property type="protein sequence ID" value="KOO48738.1"/>
    <property type="molecule type" value="Genomic_DNA"/>
</dbReference>
<proteinExistence type="predicted"/>
<protein>
    <recommendedName>
        <fullName evidence="2">SpoVT-AbrB domain-containing protein</fullName>
    </recommendedName>
</protein>
<sequence length="181" mass="20962">MKLEEVSTVTSKGQVTIPKKIRSFLKIKEKDKLKFTIDLSTKRVYLTNDNQVNICPLCEGEKVVDLNQPCFICCEEGRIDLEINPYSIFRIWFEKYLVSITYIQTNANGTLQPKVEVLSPNYREETLRKAAGILALWLLNQSSFEKKLITNIEGINELEEQLPYFKQLVEKIINEGEINEL</sequence>
<evidence type="ECO:0000313" key="3">
    <source>
        <dbReference type="EMBL" id="KOO48738.1"/>
    </source>
</evidence>
<name>A0A0M0LDD9_9BACL</name>
<evidence type="ECO:0000313" key="4">
    <source>
        <dbReference type="Proteomes" id="UP000036867"/>
    </source>
</evidence>
<dbReference type="GO" id="GO:0003677">
    <property type="term" value="F:DNA binding"/>
    <property type="evidence" value="ECO:0007669"/>
    <property type="project" value="UniProtKB-UniRule"/>
</dbReference>
<dbReference type="SUPFAM" id="SSF89447">
    <property type="entry name" value="AbrB/MazE/MraZ-like"/>
    <property type="match status" value="1"/>
</dbReference>
<gene>
    <name evidence="3" type="ORF">AMD00_09890</name>
</gene>
<dbReference type="PROSITE" id="PS51740">
    <property type="entry name" value="SPOVT_ABRB"/>
    <property type="match status" value="1"/>
</dbReference>
<dbReference type="SMART" id="SM00966">
    <property type="entry name" value="SpoVT_AbrB"/>
    <property type="match status" value="1"/>
</dbReference>
<accession>A0A0M0LDD9</accession>
<dbReference type="AlphaFoldDB" id="A0A0M0LDD9"/>
<comment type="caution">
    <text evidence="3">The sequence shown here is derived from an EMBL/GenBank/DDBJ whole genome shotgun (WGS) entry which is preliminary data.</text>
</comment>
<keyword evidence="1" id="KW-0238">DNA-binding</keyword>
<evidence type="ECO:0000256" key="1">
    <source>
        <dbReference type="PROSITE-ProRule" id="PRU01076"/>
    </source>
</evidence>
<dbReference type="Gene3D" id="2.10.260.10">
    <property type="match status" value="1"/>
</dbReference>
<feature type="domain" description="SpoVT-AbrB" evidence="2">
    <location>
        <begin position="4"/>
        <end position="51"/>
    </location>
</feature>
<keyword evidence="4" id="KW-1185">Reference proteome</keyword>
<dbReference type="Proteomes" id="UP000036867">
    <property type="component" value="Unassembled WGS sequence"/>
</dbReference>
<dbReference type="Pfam" id="PF04014">
    <property type="entry name" value="MazE_antitoxin"/>
    <property type="match status" value="1"/>
</dbReference>
<evidence type="ECO:0000259" key="2">
    <source>
        <dbReference type="PROSITE" id="PS51740"/>
    </source>
</evidence>
<dbReference type="RefSeq" id="WP_053416923.1">
    <property type="nucleotide sequence ID" value="NZ_LILB01000005.1"/>
</dbReference>
<reference evidence="4" key="1">
    <citation type="submission" date="2015-08" db="EMBL/GenBank/DDBJ databases">
        <title>Fjat-10028 dsm 16317.</title>
        <authorList>
            <person name="Liu B."/>
            <person name="Wang J."/>
            <person name="Zhu Y."/>
            <person name="Liu G."/>
            <person name="Chen Q."/>
            <person name="Chen Z."/>
            <person name="Lan J."/>
            <person name="Che J."/>
            <person name="Ge C."/>
            <person name="Shi H."/>
            <person name="Pan Z."/>
            <person name="Liu X."/>
        </authorList>
    </citation>
    <scope>NUCLEOTIDE SEQUENCE [LARGE SCALE GENOMIC DNA]</scope>
    <source>
        <strain evidence="4">DSM 16317</strain>
    </source>
</reference>